<accession>Q8RFJ4</accession>
<dbReference type="KEGG" id="fnu:FN0702"/>
<dbReference type="STRING" id="190304.FN0702"/>
<dbReference type="PaxDb" id="190304-FN0702"/>
<dbReference type="AlphaFoldDB" id="Q8RFJ4"/>
<dbReference type="GO" id="GO:0004046">
    <property type="term" value="F:aminoacylase activity"/>
    <property type="evidence" value="ECO:0007669"/>
    <property type="project" value="UniProtKB-EC"/>
</dbReference>
<reference evidence="1" key="1">
    <citation type="journal article" date="2002" name="J. Bacteriol.">
        <title>Genome sequence and analysis of the oral bacterium Fusobacterium nucleatum strain ATCC 25586.</title>
        <authorList>
            <person name="Kapatral V."/>
            <person name="Anderson I."/>
            <person name="Ivanova N."/>
            <person name="Reznik G."/>
            <person name="Los T."/>
            <person name="Lykidis A."/>
            <person name="Bhattacharyya A."/>
            <person name="Bartman A."/>
            <person name="Gardner W."/>
            <person name="Grechkin G."/>
            <person name="Zhu L."/>
            <person name="Vasieva O."/>
            <person name="Chu L."/>
            <person name="Kogan Y."/>
            <person name="Chaga O."/>
            <person name="Goltsman E."/>
            <person name="Bernal A."/>
            <person name="Larsen N."/>
            <person name="D'Souza M."/>
            <person name="Walunas T."/>
            <person name="Pusch G."/>
            <person name="Haselkorn R."/>
            <person name="Fonstein M."/>
            <person name="Kyrpides N."/>
            <person name="Overbeek R."/>
        </authorList>
    </citation>
    <scope>NUCLEOTIDE SEQUENCE [LARGE SCALE GENOMIC DNA]</scope>
    <source>
        <strain evidence="1">ATCC 25586</strain>
    </source>
</reference>
<name>Q8RFJ4_FUSNN</name>
<evidence type="ECO:0000313" key="1">
    <source>
        <dbReference type="EMBL" id="AAL94898.1"/>
    </source>
</evidence>
<sequence length="25" mass="2849">MDEEALEMGANLYAQFAIDFLNSKK</sequence>
<gene>
    <name evidence="1" type="ordered locus">FN0702</name>
</gene>
<dbReference type="EMBL" id="AE009951">
    <property type="protein sequence ID" value="AAL94898.1"/>
    <property type="molecule type" value="Genomic_DNA"/>
</dbReference>
<dbReference type="EnsemblBacteria" id="AAL94898">
    <property type="protein sequence ID" value="AAL94898"/>
    <property type="gene ID" value="FN0702"/>
</dbReference>
<proteinExistence type="predicted"/>
<protein>
    <submittedName>
        <fullName evidence="1">N-acyl-L-amino acid amidohydrolase</fullName>
        <ecNumber evidence="1">3.5.1.14</ecNumber>
    </submittedName>
</protein>
<organism evidence="1">
    <name type="scientific">Fusobacterium nucleatum subsp. nucleatum (strain ATCC 25586 / DSM 15643 / BCRC 10681 / CIP 101130 / JCM 8532 / KCTC 2640 / LMG 13131 / VPI 4355)</name>
    <dbReference type="NCBI Taxonomy" id="190304"/>
    <lineage>
        <taxon>Bacteria</taxon>
        <taxon>Fusobacteriati</taxon>
        <taxon>Fusobacteriota</taxon>
        <taxon>Fusobacteriia</taxon>
        <taxon>Fusobacteriales</taxon>
        <taxon>Fusobacteriaceae</taxon>
        <taxon>Fusobacterium</taxon>
    </lineage>
</organism>
<keyword evidence="1" id="KW-0378">Hydrolase</keyword>
<dbReference type="EC" id="3.5.1.14" evidence="1"/>
<dbReference type="HOGENOM" id="CLU_3418940_0_0_0"/>
<dbReference type="BioCyc" id="FNUC190304:G1FZS-1288-MONOMER"/>
<dbReference type="InParanoid" id="Q8RFJ4"/>